<dbReference type="Proteomes" id="UP000615446">
    <property type="component" value="Unassembled WGS sequence"/>
</dbReference>
<dbReference type="EMBL" id="BLAL01000019">
    <property type="protein sequence ID" value="GES76159.1"/>
    <property type="molecule type" value="Genomic_DNA"/>
</dbReference>
<protein>
    <submittedName>
        <fullName evidence="1">Kinase-like domain-containing protein</fullName>
    </submittedName>
</protein>
<accession>A0A8H3QGK8</accession>
<sequence length="196" mass="23433">MSTVIVNVEYLFKSVFRWERFPNKNITAYFSLTKTNEKKKIELKCNVWETAKNYKKYITFKLKDNDYSNESTIKTKNAFKLMRIASTLNYLPEFNLPKNSFDQLHIDLCELIKINSGEWIGKDNANAHPENHRHTQRSFNSNKLQNFYKILINYLELSWISKPKFSWLKVPLQIYVNNLLKYSDYLIEQKVITLKN</sequence>
<organism evidence="1 2">
    <name type="scientific">Rhizophagus clarus</name>
    <dbReference type="NCBI Taxonomy" id="94130"/>
    <lineage>
        <taxon>Eukaryota</taxon>
        <taxon>Fungi</taxon>
        <taxon>Fungi incertae sedis</taxon>
        <taxon>Mucoromycota</taxon>
        <taxon>Glomeromycotina</taxon>
        <taxon>Glomeromycetes</taxon>
        <taxon>Glomerales</taxon>
        <taxon>Glomeraceae</taxon>
        <taxon>Rhizophagus</taxon>
    </lineage>
</organism>
<dbReference type="OrthoDB" id="2395092at2759"/>
<evidence type="ECO:0000313" key="1">
    <source>
        <dbReference type="EMBL" id="GES76159.1"/>
    </source>
</evidence>
<keyword evidence="1" id="KW-0418">Kinase</keyword>
<comment type="caution">
    <text evidence="1">The sequence shown here is derived from an EMBL/GenBank/DDBJ whole genome shotgun (WGS) entry which is preliminary data.</text>
</comment>
<name>A0A8H3QGK8_9GLOM</name>
<dbReference type="AlphaFoldDB" id="A0A8H3QGK8"/>
<keyword evidence="1" id="KW-0808">Transferase</keyword>
<dbReference type="GO" id="GO:0016301">
    <property type="term" value="F:kinase activity"/>
    <property type="evidence" value="ECO:0007669"/>
    <property type="project" value="UniProtKB-KW"/>
</dbReference>
<evidence type="ECO:0000313" key="2">
    <source>
        <dbReference type="Proteomes" id="UP000615446"/>
    </source>
</evidence>
<gene>
    <name evidence="1" type="ORF">RCL2_000356600</name>
</gene>
<proteinExistence type="predicted"/>
<reference evidence="1" key="1">
    <citation type="submission" date="2019-10" db="EMBL/GenBank/DDBJ databases">
        <title>Conservation and host-specific expression of non-tandemly repeated heterogenous ribosome RNA gene in arbuscular mycorrhizal fungi.</title>
        <authorList>
            <person name="Maeda T."/>
            <person name="Kobayashi Y."/>
            <person name="Nakagawa T."/>
            <person name="Ezawa T."/>
            <person name="Yamaguchi K."/>
            <person name="Bino T."/>
            <person name="Nishimoto Y."/>
            <person name="Shigenobu S."/>
            <person name="Kawaguchi M."/>
        </authorList>
    </citation>
    <scope>NUCLEOTIDE SEQUENCE</scope>
    <source>
        <strain evidence="1">HR1</strain>
    </source>
</reference>